<protein>
    <submittedName>
        <fullName evidence="4">Regulator</fullName>
    </submittedName>
</protein>
<dbReference type="SUPFAM" id="SSF52172">
    <property type="entry name" value="CheY-like"/>
    <property type="match status" value="1"/>
</dbReference>
<dbReference type="InterPro" id="IPR001789">
    <property type="entry name" value="Sig_transdc_resp-reg_receiver"/>
</dbReference>
<reference evidence="4 5" key="1">
    <citation type="submission" date="2014-02" db="EMBL/GenBank/DDBJ databases">
        <title>Vibrio fortis Dalian14 Genome Sequencing.</title>
        <authorList>
            <person name="Wang Y."/>
            <person name="Song L."/>
            <person name="Liu G."/>
            <person name="Ding J."/>
        </authorList>
    </citation>
    <scope>NUCLEOTIDE SEQUENCE [LARGE SCALE GENOMIC DNA]</scope>
    <source>
        <strain evidence="4 5">Dalian14</strain>
    </source>
</reference>
<dbReference type="CDD" id="cd17574">
    <property type="entry name" value="REC_OmpR"/>
    <property type="match status" value="1"/>
</dbReference>
<keyword evidence="5" id="KW-1185">Reference proteome</keyword>
<evidence type="ECO:0000313" key="4">
    <source>
        <dbReference type="EMBL" id="KDN27080.1"/>
    </source>
</evidence>
<dbReference type="PROSITE" id="PS50110">
    <property type="entry name" value="RESPONSE_REGULATORY"/>
    <property type="match status" value="1"/>
</dbReference>
<dbReference type="Pfam" id="PF07228">
    <property type="entry name" value="SpoIIE"/>
    <property type="match status" value="1"/>
</dbReference>
<dbReference type="SMART" id="SM00448">
    <property type="entry name" value="REC"/>
    <property type="match status" value="1"/>
</dbReference>
<dbReference type="Gene3D" id="3.40.50.2300">
    <property type="match status" value="1"/>
</dbReference>
<keyword evidence="1" id="KW-0378">Hydrolase</keyword>
<dbReference type="RefSeq" id="WP_032552445.1">
    <property type="nucleotide sequence ID" value="NZ_JFFR01000027.1"/>
</dbReference>
<dbReference type="EMBL" id="JFFR01000027">
    <property type="protein sequence ID" value="KDN27080.1"/>
    <property type="molecule type" value="Genomic_DNA"/>
</dbReference>
<evidence type="ECO:0000259" key="3">
    <source>
        <dbReference type="PROSITE" id="PS50110"/>
    </source>
</evidence>
<sequence>MKDILLVDDNRTILVYMSSVLKKRGYQVHTATGGEAALQMLADNNDIQLVLSDWMMPGMSGVELCSELKSKNYNRYIFFVLLSSKGDEASIINGIDAGADDFIDKKTSIDELDARIRAGFRTLALHNEVVDKNTQLDRAYETIKRDLDSASELIRQILPKTKHFSCVELSYISIPSAQVGGDMLGYMQLDTDHVAFYLFDVAGHGVSSALMSFSVQTSLSVQNGSSSVVLKNDGDTSTVCAPADVVSKLNEMYMSNDANILYFTMIYAVLNVKTGLMSYCCAGHPPLVWYHGNQGNAELIGHDNFVVGAFDDVEYQAAQIQLEPGDKIWFYSDGITEADNGDEQYSEEGLRNAIEQLNQYPIQQQTELLVNNVRGWTKSDCFDDDVSVLVAEWKGPQEGDAQCDMKLVNKATAQFFK</sequence>
<dbReference type="Proteomes" id="UP000027219">
    <property type="component" value="Unassembled WGS sequence"/>
</dbReference>
<dbReference type="SUPFAM" id="SSF81606">
    <property type="entry name" value="PP2C-like"/>
    <property type="match status" value="1"/>
</dbReference>
<evidence type="ECO:0000256" key="1">
    <source>
        <dbReference type="ARBA" id="ARBA00022801"/>
    </source>
</evidence>
<dbReference type="InterPro" id="IPR011006">
    <property type="entry name" value="CheY-like_superfamily"/>
</dbReference>
<dbReference type="GO" id="GO:0016791">
    <property type="term" value="F:phosphatase activity"/>
    <property type="evidence" value="ECO:0007669"/>
    <property type="project" value="TreeGrafter"/>
</dbReference>
<dbReference type="InterPro" id="IPR001932">
    <property type="entry name" value="PPM-type_phosphatase-like_dom"/>
</dbReference>
<dbReference type="InterPro" id="IPR036457">
    <property type="entry name" value="PPM-type-like_dom_sf"/>
</dbReference>
<dbReference type="InterPro" id="IPR052016">
    <property type="entry name" value="Bact_Sigma-Reg"/>
</dbReference>
<dbReference type="OrthoDB" id="9811749at2"/>
<accession>A0A066UJ38</accession>
<dbReference type="Gene3D" id="3.60.40.10">
    <property type="entry name" value="PPM-type phosphatase domain"/>
    <property type="match status" value="1"/>
</dbReference>
<dbReference type="Pfam" id="PF00072">
    <property type="entry name" value="Response_reg"/>
    <property type="match status" value="1"/>
</dbReference>
<gene>
    <name evidence="4" type="ORF">VFDL14_19410</name>
</gene>
<dbReference type="PANTHER" id="PTHR43156:SF2">
    <property type="entry name" value="STAGE II SPORULATION PROTEIN E"/>
    <property type="match status" value="1"/>
</dbReference>
<dbReference type="PANTHER" id="PTHR43156">
    <property type="entry name" value="STAGE II SPORULATION PROTEIN E-RELATED"/>
    <property type="match status" value="1"/>
</dbReference>
<proteinExistence type="predicted"/>
<organism evidence="4 5">
    <name type="scientific">Vibrio fortis</name>
    <dbReference type="NCBI Taxonomy" id="212667"/>
    <lineage>
        <taxon>Bacteria</taxon>
        <taxon>Pseudomonadati</taxon>
        <taxon>Pseudomonadota</taxon>
        <taxon>Gammaproteobacteria</taxon>
        <taxon>Vibrionales</taxon>
        <taxon>Vibrionaceae</taxon>
        <taxon>Vibrio</taxon>
    </lineage>
</organism>
<evidence type="ECO:0000313" key="5">
    <source>
        <dbReference type="Proteomes" id="UP000027219"/>
    </source>
</evidence>
<keyword evidence="2" id="KW-0597">Phosphoprotein</keyword>
<evidence type="ECO:0000256" key="2">
    <source>
        <dbReference type="PROSITE-ProRule" id="PRU00169"/>
    </source>
</evidence>
<feature type="domain" description="Response regulatory" evidence="3">
    <location>
        <begin position="3"/>
        <end position="120"/>
    </location>
</feature>
<feature type="modified residue" description="4-aspartylphosphate" evidence="2">
    <location>
        <position position="53"/>
    </location>
</feature>
<dbReference type="SMART" id="SM00331">
    <property type="entry name" value="PP2C_SIG"/>
    <property type="match status" value="1"/>
</dbReference>
<name>A0A066UJ38_9VIBR</name>
<dbReference type="AlphaFoldDB" id="A0A066UJ38"/>
<comment type="caution">
    <text evidence="4">The sequence shown here is derived from an EMBL/GenBank/DDBJ whole genome shotgun (WGS) entry which is preliminary data.</text>
</comment>
<dbReference type="GO" id="GO:0000160">
    <property type="term" value="P:phosphorelay signal transduction system"/>
    <property type="evidence" value="ECO:0007669"/>
    <property type="project" value="InterPro"/>
</dbReference>
<dbReference type="STRING" id="212667.VFDL14_19410"/>